<dbReference type="PRINTS" id="PR01040">
    <property type="entry name" value="TRNASYNTHTYR"/>
</dbReference>
<keyword evidence="2 10" id="KW-0963">Cytoplasm</keyword>
<dbReference type="Gene3D" id="3.40.50.620">
    <property type="entry name" value="HUPs"/>
    <property type="match status" value="1"/>
</dbReference>
<comment type="catalytic activity">
    <reaction evidence="9 10">
        <text>tRNA(Tyr) + L-tyrosine + ATP = L-tyrosyl-tRNA(Tyr) + AMP + diphosphate + H(+)</text>
        <dbReference type="Rhea" id="RHEA:10220"/>
        <dbReference type="Rhea" id="RHEA-COMP:9706"/>
        <dbReference type="Rhea" id="RHEA-COMP:9707"/>
        <dbReference type="ChEBI" id="CHEBI:15378"/>
        <dbReference type="ChEBI" id="CHEBI:30616"/>
        <dbReference type="ChEBI" id="CHEBI:33019"/>
        <dbReference type="ChEBI" id="CHEBI:58315"/>
        <dbReference type="ChEBI" id="CHEBI:78442"/>
        <dbReference type="ChEBI" id="CHEBI:78536"/>
        <dbReference type="ChEBI" id="CHEBI:456215"/>
        <dbReference type="EC" id="6.1.1.1"/>
    </reaction>
</comment>
<dbReference type="NCBIfam" id="TIGR00234">
    <property type="entry name" value="tyrS"/>
    <property type="match status" value="1"/>
</dbReference>
<name>A0A1M5ZPB9_9CLOT</name>
<evidence type="ECO:0000256" key="7">
    <source>
        <dbReference type="ARBA" id="ARBA00022917"/>
    </source>
</evidence>
<dbReference type="GO" id="GO:0005524">
    <property type="term" value="F:ATP binding"/>
    <property type="evidence" value="ECO:0007669"/>
    <property type="project" value="UniProtKB-UniRule"/>
</dbReference>
<comment type="function">
    <text evidence="10">Catalyzes the attachment of tyrosine to tRNA(Tyr) in a two-step reaction: tyrosine is first activated by ATP to form Tyr-AMP and then transferred to the acceptor end of tRNA(Tyr).</text>
</comment>
<keyword evidence="4 10" id="KW-0547">Nucleotide-binding</keyword>
<dbReference type="Gene3D" id="3.10.290.10">
    <property type="entry name" value="RNA-binding S4 domain"/>
    <property type="match status" value="1"/>
</dbReference>
<comment type="subunit">
    <text evidence="1 10">Homodimer.</text>
</comment>
<evidence type="ECO:0000256" key="1">
    <source>
        <dbReference type="ARBA" id="ARBA00011738"/>
    </source>
</evidence>
<dbReference type="PANTHER" id="PTHR11766">
    <property type="entry name" value="TYROSYL-TRNA SYNTHETASE"/>
    <property type="match status" value="1"/>
</dbReference>
<dbReference type="HAMAP" id="MF_02007">
    <property type="entry name" value="Tyr_tRNA_synth_type2"/>
    <property type="match status" value="1"/>
</dbReference>
<dbReference type="Pfam" id="PF00579">
    <property type="entry name" value="tRNA-synt_1b"/>
    <property type="match status" value="1"/>
</dbReference>
<dbReference type="InterPro" id="IPR001412">
    <property type="entry name" value="aa-tRNA-synth_I_CS"/>
</dbReference>
<dbReference type="EC" id="6.1.1.1" evidence="10"/>
<dbReference type="InterPro" id="IPR002305">
    <property type="entry name" value="aa-tRNA-synth_Ic"/>
</dbReference>
<dbReference type="SUPFAM" id="SSF52374">
    <property type="entry name" value="Nucleotidylyl transferase"/>
    <property type="match status" value="1"/>
</dbReference>
<keyword evidence="8 10" id="KW-0030">Aminoacyl-tRNA synthetase</keyword>
<reference evidence="12 13" key="1">
    <citation type="submission" date="2016-11" db="EMBL/GenBank/DDBJ databases">
        <authorList>
            <person name="Jaros S."/>
            <person name="Januszkiewicz K."/>
            <person name="Wedrychowicz H."/>
        </authorList>
    </citation>
    <scope>NUCLEOTIDE SEQUENCE [LARGE SCALE GENOMIC DNA]</scope>
    <source>
        <strain evidence="12 13">DSM 6191</strain>
    </source>
</reference>
<sequence length="397" mass="45600">MKSTEEQLKIIMKGVDEVVGKDELKEKLETGKVLTVKLGLDPSAPDIHLGHTVVLRKIKQLQDLGHKAVIIIGDFTGMIGDPTGKSKTRKQLTKEQVIENAKTYEKQIFKVLDKSKTELRFNSEWLSKLNFEDVIKLAATTTVARMLEREDFKKRYTQYEPIGIHEFFYPLMQAYDSVEIKADIELGGTDQRFNLLMGRTLQKEYKQDSQTTIFMPLLEGLDGIEKMSKSLGNYIGIDEPSKVMYEKAMSIPDELIIKYYELVTDVHPDDIQLIKKSLDEGENPRNIKMKLSKEIVKLYHGEEEAKEAEERFIEIFQKGNIPNDILTVKATSSGFDLMKILTEHSLVQSKKEVRRLMEQGGIKINDTRTLELENIKLVEEMIIQIGKKKFIKIIIED</sequence>
<protein>
    <recommendedName>
        <fullName evidence="10">Tyrosine--tRNA ligase</fullName>
        <ecNumber evidence="10">6.1.1.1</ecNumber>
    </recommendedName>
    <alternativeName>
        <fullName evidence="10">Tyrosyl-tRNA synthetase</fullName>
        <shortName evidence="10">TyrRS</shortName>
    </alternativeName>
</protein>
<evidence type="ECO:0000313" key="13">
    <source>
        <dbReference type="Proteomes" id="UP000184241"/>
    </source>
</evidence>
<evidence type="ECO:0000256" key="4">
    <source>
        <dbReference type="ARBA" id="ARBA00022741"/>
    </source>
</evidence>
<dbReference type="AlphaFoldDB" id="A0A1M5ZPB9"/>
<dbReference type="RefSeq" id="WP_073021057.1">
    <property type="nucleotide sequence ID" value="NZ_FQXU01000010.1"/>
</dbReference>
<evidence type="ECO:0000256" key="9">
    <source>
        <dbReference type="ARBA" id="ARBA00048248"/>
    </source>
</evidence>
<dbReference type="PROSITE" id="PS50889">
    <property type="entry name" value="S4"/>
    <property type="match status" value="1"/>
</dbReference>
<dbReference type="InterPro" id="IPR002307">
    <property type="entry name" value="Tyr-tRNA-ligase"/>
</dbReference>
<keyword evidence="3 10" id="KW-0436">Ligase</keyword>
<evidence type="ECO:0000256" key="2">
    <source>
        <dbReference type="ARBA" id="ARBA00022490"/>
    </source>
</evidence>
<dbReference type="SUPFAM" id="SSF55174">
    <property type="entry name" value="Alpha-L RNA-binding motif"/>
    <property type="match status" value="1"/>
</dbReference>
<comment type="subcellular location">
    <subcellularLocation>
        <location evidence="10">Cytoplasm</location>
    </subcellularLocation>
</comment>
<evidence type="ECO:0000256" key="10">
    <source>
        <dbReference type="HAMAP-Rule" id="MF_02007"/>
    </source>
</evidence>
<keyword evidence="7 10" id="KW-0648">Protein biosynthesis</keyword>
<dbReference type="GO" id="GO:0006437">
    <property type="term" value="P:tyrosyl-tRNA aminoacylation"/>
    <property type="evidence" value="ECO:0007669"/>
    <property type="project" value="UniProtKB-UniRule"/>
</dbReference>
<feature type="short sequence motif" description="'KMSKS' region" evidence="10">
    <location>
        <begin position="226"/>
        <end position="230"/>
    </location>
</feature>
<dbReference type="FunFam" id="3.40.50.620:FF:000061">
    <property type="entry name" value="Tyrosine--tRNA ligase"/>
    <property type="match status" value="1"/>
</dbReference>
<evidence type="ECO:0000256" key="6">
    <source>
        <dbReference type="ARBA" id="ARBA00022884"/>
    </source>
</evidence>
<keyword evidence="5 10" id="KW-0067">ATP-binding</keyword>
<comment type="similarity">
    <text evidence="10">Belongs to the class-I aminoacyl-tRNA synthetase family. TyrS type 2 subfamily.</text>
</comment>
<feature type="short sequence motif" description="'HIGH' region" evidence="10">
    <location>
        <begin position="42"/>
        <end position="51"/>
    </location>
</feature>
<dbReference type="EMBL" id="FQXU01000010">
    <property type="protein sequence ID" value="SHI26127.1"/>
    <property type="molecule type" value="Genomic_DNA"/>
</dbReference>
<dbReference type="GO" id="GO:0004831">
    <property type="term" value="F:tyrosine-tRNA ligase activity"/>
    <property type="evidence" value="ECO:0007669"/>
    <property type="project" value="UniProtKB-UniRule"/>
</dbReference>
<dbReference type="InterPro" id="IPR014729">
    <property type="entry name" value="Rossmann-like_a/b/a_fold"/>
</dbReference>
<organism evidence="12 13">
    <name type="scientific">Clostridium intestinale DSM 6191</name>
    <dbReference type="NCBI Taxonomy" id="1121320"/>
    <lineage>
        <taxon>Bacteria</taxon>
        <taxon>Bacillati</taxon>
        <taxon>Bacillota</taxon>
        <taxon>Clostridia</taxon>
        <taxon>Eubacteriales</taxon>
        <taxon>Clostridiaceae</taxon>
        <taxon>Clostridium</taxon>
    </lineage>
</organism>
<dbReference type="PROSITE" id="PS00178">
    <property type="entry name" value="AA_TRNA_LIGASE_I"/>
    <property type="match status" value="1"/>
</dbReference>
<feature type="binding site" evidence="10">
    <location>
        <position position="229"/>
    </location>
    <ligand>
        <name>ATP</name>
        <dbReference type="ChEBI" id="CHEBI:30616"/>
    </ligand>
</feature>
<evidence type="ECO:0000256" key="8">
    <source>
        <dbReference type="ARBA" id="ARBA00023146"/>
    </source>
</evidence>
<dbReference type="InterPro" id="IPR036986">
    <property type="entry name" value="S4_RNA-bd_sf"/>
</dbReference>
<dbReference type="GO" id="GO:0005829">
    <property type="term" value="C:cytosol"/>
    <property type="evidence" value="ECO:0007669"/>
    <property type="project" value="TreeGrafter"/>
</dbReference>
<dbReference type="FunFam" id="1.10.240.10:FF:000006">
    <property type="entry name" value="Tyrosine--tRNA ligase"/>
    <property type="match status" value="1"/>
</dbReference>
<gene>
    <name evidence="10" type="primary">tyrS</name>
    <name evidence="12" type="ORF">SAMN02745941_03203</name>
</gene>
<evidence type="ECO:0000313" key="12">
    <source>
        <dbReference type="EMBL" id="SHI26127.1"/>
    </source>
</evidence>
<dbReference type="Gene3D" id="1.10.240.10">
    <property type="entry name" value="Tyrosyl-Transfer RNA Synthetase"/>
    <property type="match status" value="1"/>
</dbReference>
<dbReference type="Proteomes" id="UP000184241">
    <property type="component" value="Unassembled WGS sequence"/>
</dbReference>
<dbReference type="CDD" id="cd00805">
    <property type="entry name" value="TyrRS_core"/>
    <property type="match status" value="1"/>
</dbReference>
<evidence type="ECO:0000256" key="11">
    <source>
        <dbReference type="PROSITE-ProRule" id="PRU00182"/>
    </source>
</evidence>
<dbReference type="GO" id="GO:0003723">
    <property type="term" value="F:RNA binding"/>
    <property type="evidence" value="ECO:0007669"/>
    <property type="project" value="UniProtKB-KW"/>
</dbReference>
<evidence type="ECO:0000256" key="3">
    <source>
        <dbReference type="ARBA" id="ARBA00022598"/>
    </source>
</evidence>
<evidence type="ECO:0000256" key="5">
    <source>
        <dbReference type="ARBA" id="ARBA00022840"/>
    </source>
</evidence>
<accession>A0A1M5ZPB9</accession>
<dbReference type="PANTHER" id="PTHR11766:SF1">
    <property type="entry name" value="TYROSINE--TRNA LIGASE"/>
    <property type="match status" value="1"/>
</dbReference>
<proteinExistence type="inferred from homology"/>
<keyword evidence="6 11" id="KW-0694">RNA-binding</keyword>
<dbReference type="InterPro" id="IPR024088">
    <property type="entry name" value="Tyr-tRNA-ligase_bac-type"/>
</dbReference>
<dbReference type="InterPro" id="IPR024108">
    <property type="entry name" value="Tyr-tRNA-ligase_bac_2"/>
</dbReference>